<dbReference type="AlphaFoldDB" id="A0A286U9R4"/>
<keyword evidence="3" id="KW-1185">Reference proteome</keyword>
<keyword evidence="1" id="KW-1133">Transmembrane helix</keyword>
<dbReference type="InParanoid" id="A0A286U9R4"/>
<dbReference type="Proteomes" id="UP000217199">
    <property type="component" value="Unassembled WGS sequence"/>
</dbReference>
<name>A0A286U9R4_9AGAM</name>
<accession>A0A286U9R4</accession>
<protein>
    <submittedName>
        <fullName evidence="2">Uncharacterized protein</fullName>
    </submittedName>
</protein>
<feature type="transmembrane region" description="Helical" evidence="1">
    <location>
        <begin position="88"/>
        <end position="109"/>
    </location>
</feature>
<evidence type="ECO:0000313" key="2">
    <source>
        <dbReference type="EMBL" id="PAV16286.1"/>
    </source>
</evidence>
<comment type="caution">
    <text evidence="2">The sequence shown here is derived from an EMBL/GenBank/DDBJ whole genome shotgun (WGS) entry which is preliminary data.</text>
</comment>
<dbReference type="EMBL" id="NBII01000008">
    <property type="protein sequence ID" value="PAV16286.1"/>
    <property type="molecule type" value="Genomic_DNA"/>
</dbReference>
<sequence>MLLFRYRGQIQSTAGARRSTALDNGAVCRGGQGGQVATGAGIAPEAWATVKMPTMICTRENRMVSLLIPQTATAPKLKVRPGVSETMCIPFLFGSFFGLWFCINVLLVANDSPNDISH</sequence>
<evidence type="ECO:0000256" key="1">
    <source>
        <dbReference type="SAM" id="Phobius"/>
    </source>
</evidence>
<gene>
    <name evidence="2" type="ORF">PNOK_0790600</name>
</gene>
<reference evidence="2 3" key="1">
    <citation type="journal article" date="2017" name="Mol. Ecol.">
        <title>Comparative and population genomic landscape of Phellinus noxius: A hypervariable fungus causing root rot in trees.</title>
        <authorList>
            <person name="Chung C.L."/>
            <person name="Lee T.J."/>
            <person name="Akiba M."/>
            <person name="Lee H.H."/>
            <person name="Kuo T.H."/>
            <person name="Liu D."/>
            <person name="Ke H.M."/>
            <person name="Yokoi T."/>
            <person name="Roa M.B."/>
            <person name="Lu M.J."/>
            <person name="Chang Y.Y."/>
            <person name="Ann P.J."/>
            <person name="Tsai J.N."/>
            <person name="Chen C.Y."/>
            <person name="Tzean S.S."/>
            <person name="Ota Y."/>
            <person name="Hattori T."/>
            <person name="Sahashi N."/>
            <person name="Liou R.F."/>
            <person name="Kikuchi T."/>
            <person name="Tsai I.J."/>
        </authorList>
    </citation>
    <scope>NUCLEOTIDE SEQUENCE [LARGE SCALE GENOMIC DNA]</scope>
    <source>
        <strain evidence="2 3">FFPRI411160</strain>
    </source>
</reference>
<evidence type="ECO:0000313" key="3">
    <source>
        <dbReference type="Proteomes" id="UP000217199"/>
    </source>
</evidence>
<proteinExistence type="predicted"/>
<keyword evidence="1" id="KW-0812">Transmembrane</keyword>
<organism evidence="2 3">
    <name type="scientific">Pyrrhoderma noxium</name>
    <dbReference type="NCBI Taxonomy" id="2282107"/>
    <lineage>
        <taxon>Eukaryota</taxon>
        <taxon>Fungi</taxon>
        <taxon>Dikarya</taxon>
        <taxon>Basidiomycota</taxon>
        <taxon>Agaricomycotina</taxon>
        <taxon>Agaricomycetes</taxon>
        <taxon>Hymenochaetales</taxon>
        <taxon>Hymenochaetaceae</taxon>
        <taxon>Pyrrhoderma</taxon>
    </lineage>
</organism>
<keyword evidence="1" id="KW-0472">Membrane</keyword>